<reference evidence="3" key="1">
    <citation type="journal article" date="2023" name="Mol. Phylogenet. Evol.">
        <title>Genome-scale phylogeny and comparative genomics of the fungal order Sordariales.</title>
        <authorList>
            <person name="Hensen N."/>
            <person name="Bonometti L."/>
            <person name="Westerberg I."/>
            <person name="Brannstrom I.O."/>
            <person name="Guillou S."/>
            <person name="Cros-Aarteil S."/>
            <person name="Calhoun S."/>
            <person name="Haridas S."/>
            <person name="Kuo A."/>
            <person name="Mondo S."/>
            <person name="Pangilinan J."/>
            <person name="Riley R."/>
            <person name="LaButti K."/>
            <person name="Andreopoulos B."/>
            <person name="Lipzen A."/>
            <person name="Chen C."/>
            <person name="Yan M."/>
            <person name="Daum C."/>
            <person name="Ng V."/>
            <person name="Clum A."/>
            <person name="Steindorff A."/>
            <person name="Ohm R.A."/>
            <person name="Martin F."/>
            <person name="Silar P."/>
            <person name="Natvig D.O."/>
            <person name="Lalanne C."/>
            <person name="Gautier V."/>
            <person name="Ament-Velasquez S.L."/>
            <person name="Kruys A."/>
            <person name="Hutchinson M.I."/>
            <person name="Powell A.J."/>
            <person name="Barry K."/>
            <person name="Miller A.N."/>
            <person name="Grigoriev I.V."/>
            <person name="Debuchy R."/>
            <person name="Gladieux P."/>
            <person name="Hiltunen Thoren M."/>
            <person name="Johannesson H."/>
        </authorList>
    </citation>
    <scope>NUCLEOTIDE SEQUENCE</scope>
    <source>
        <strain evidence="3">PSN324</strain>
    </source>
</reference>
<comment type="caution">
    <text evidence="3">The sequence shown here is derived from an EMBL/GenBank/DDBJ whole genome shotgun (WGS) entry which is preliminary data.</text>
</comment>
<reference evidence="3" key="2">
    <citation type="submission" date="2023-06" db="EMBL/GenBank/DDBJ databases">
        <authorList>
            <consortium name="Lawrence Berkeley National Laboratory"/>
            <person name="Mondo S.J."/>
            <person name="Hensen N."/>
            <person name="Bonometti L."/>
            <person name="Westerberg I."/>
            <person name="Brannstrom I.O."/>
            <person name="Guillou S."/>
            <person name="Cros-Aarteil S."/>
            <person name="Calhoun S."/>
            <person name="Haridas S."/>
            <person name="Kuo A."/>
            <person name="Pangilinan J."/>
            <person name="Riley R."/>
            <person name="Labutti K."/>
            <person name="Andreopoulos B."/>
            <person name="Lipzen A."/>
            <person name="Chen C."/>
            <person name="Yanf M."/>
            <person name="Daum C."/>
            <person name="Ng V."/>
            <person name="Clum A."/>
            <person name="Steindorff A."/>
            <person name="Ohm R."/>
            <person name="Martin F."/>
            <person name="Silar P."/>
            <person name="Natvig D."/>
            <person name="Lalanne C."/>
            <person name="Gautier V."/>
            <person name="Ament-Velasquez S.L."/>
            <person name="Kruys A."/>
            <person name="Hutchinson M.I."/>
            <person name="Powell A.J."/>
            <person name="Barry K."/>
            <person name="Miller A.N."/>
            <person name="Grigoriev I.V."/>
            <person name="Debuchy R."/>
            <person name="Gladieux P."/>
            <person name="Thoren M.H."/>
            <person name="Johannesson H."/>
        </authorList>
    </citation>
    <scope>NUCLEOTIDE SEQUENCE</scope>
    <source>
        <strain evidence="3">PSN324</strain>
    </source>
</reference>
<dbReference type="GO" id="GO:0007166">
    <property type="term" value="P:cell surface receptor signaling pathway"/>
    <property type="evidence" value="ECO:0007669"/>
    <property type="project" value="InterPro"/>
</dbReference>
<gene>
    <name evidence="3" type="ORF">QBC42DRAFT_190563</name>
</gene>
<proteinExistence type="predicted"/>
<dbReference type="InterPro" id="IPR036537">
    <property type="entry name" value="Adaptor_Cbl_N_dom_sf"/>
</dbReference>
<protein>
    <recommendedName>
        <fullName evidence="2">Azaphilone pigments biosynthesis cluster protein L N-terminal domain-containing protein</fullName>
    </recommendedName>
</protein>
<feature type="coiled-coil region" evidence="1">
    <location>
        <begin position="138"/>
        <end position="165"/>
    </location>
</feature>
<name>A0AAV9H8I2_9PEZI</name>
<dbReference type="Gene3D" id="1.20.930.20">
    <property type="entry name" value="Adaptor protein Cbl, N-terminal domain"/>
    <property type="match status" value="1"/>
</dbReference>
<evidence type="ECO:0000313" key="4">
    <source>
        <dbReference type="Proteomes" id="UP001321749"/>
    </source>
</evidence>
<dbReference type="Proteomes" id="UP001321749">
    <property type="component" value="Unassembled WGS sequence"/>
</dbReference>
<evidence type="ECO:0000313" key="3">
    <source>
        <dbReference type="EMBL" id="KAK4456614.1"/>
    </source>
</evidence>
<feature type="domain" description="Azaphilone pigments biosynthesis cluster protein L N-terminal" evidence="2">
    <location>
        <begin position="3"/>
        <end position="165"/>
    </location>
</feature>
<evidence type="ECO:0000256" key="1">
    <source>
        <dbReference type="SAM" id="Coils"/>
    </source>
</evidence>
<keyword evidence="4" id="KW-1185">Reference proteome</keyword>
<sequence>MSDPFSITVGCIGLVGTIVKVSKTLVVFAKDAQHAQADVDEVSRELNSLMMVLQLLAKNDTTRFPERVSRPISGIVENCKTVVLDVEKCIEKFHQGTAVNKLSWATSGKEEMGKLLRSLEAHKSALELGLDMLNLQLVAGIKDDTSQLLEKIAKLEARLPDLDKDSDSGSTDSNYILQKYLDELTEYTEGELE</sequence>
<evidence type="ECO:0000259" key="2">
    <source>
        <dbReference type="Pfam" id="PF17111"/>
    </source>
</evidence>
<accession>A0AAV9H8I2</accession>
<dbReference type="InterPro" id="IPR031348">
    <property type="entry name" value="PigL_N"/>
</dbReference>
<dbReference type="Pfam" id="PF17111">
    <property type="entry name" value="PigL_N"/>
    <property type="match status" value="1"/>
</dbReference>
<dbReference type="AlphaFoldDB" id="A0AAV9H8I2"/>
<organism evidence="3 4">
    <name type="scientific">Cladorrhinum samala</name>
    <dbReference type="NCBI Taxonomy" id="585594"/>
    <lineage>
        <taxon>Eukaryota</taxon>
        <taxon>Fungi</taxon>
        <taxon>Dikarya</taxon>
        <taxon>Ascomycota</taxon>
        <taxon>Pezizomycotina</taxon>
        <taxon>Sordariomycetes</taxon>
        <taxon>Sordariomycetidae</taxon>
        <taxon>Sordariales</taxon>
        <taxon>Podosporaceae</taxon>
        <taxon>Cladorrhinum</taxon>
    </lineage>
</organism>
<feature type="non-terminal residue" evidence="3">
    <location>
        <position position="193"/>
    </location>
</feature>
<dbReference type="EMBL" id="MU865187">
    <property type="protein sequence ID" value="KAK4456614.1"/>
    <property type="molecule type" value="Genomic_DNA"/>
</dbReference>
<keyword evidence="1" id="KW-0175">Coiled coil</keyword>